<proteinExistence type="predicted"/>
<comment type="catalytic activity">
    <reaction evidence="7">
        <text>L-threonyl-[protein] + ATP = O-phospho-L-threonyl-[protein] + ADP + H(+)</text>
        <dbReference type="Rhea" id="RHEA:46608"/>
        <dbReference type="Rhea" id="RHEA-COMP:11060"/>
        <dbReference type="Rhea" id="RHEA-COMP:11605"/>
        <dbReference type="ChEBI" id="CHEBI:15378"/>
        <dbReference type="ChEBI" id="CHEBI:30013"/>
        <dbReference type="ChEBI" id="CHEBI:30616"/>
        <dbReference type="ChEBI" id="CHEBI:61977"/>
        <dbReference type="ChEBI" id="CHEBI:456216"/>
        <dbReference type="EC" id="2.7.11.1"/>
    </reaction>
</comment>
<evidence type="ECO:0000259" key="10">
    <source>
        <dbReference type="SMART" id="SM00441"/>
    </source>
</evidence>
<dbReference type="GO" id="GO:0005524">
    <property type="term" value="F:ATP binding"/>
    <property type="evidence" value="ECO:0007669"/>
    <property type="project" value="UniProtKB-KW"/>
</dbReference>
<dbReference type="Gene3D" id="1.10.510.10">
    <property type="entry name" value="Transferase(Phosphotransferase) domain 1"/>
    <property type="match status" value="1"/>
</dbReference>
<keyword evidence="3" id="KW-0808">Transferase</keyword>
<evidence type="ECO:0000256" key="6">
    <source>
        <dbReference type="ARBA" id="ARBA00022840"/>
    </source>
</evidence>
<evidence type="ECO:0000256" key="4">
    <source>
        <dbReference type="ARBA" id="ARBA00022741"/>
    </source>
</evidence>
<evidence type="ECO:0000256" key="8">
    <source>
        <dbReference type="ARBA" id="ARBA00048679"/>
    </source>
</evidence>
<dbReference type="EC" id="2.7.11.1" evidence="1"/>
<evidence type="ECO:0000256" key="5">
    <source>
        <dbReference type="ARBA" id="ARBA00022777"/>
    </source>
</evidence>
<comment type="catalytic activity">
    <reaction evidence="8">
        <text>L-seryl-[protein] + ATP = O-phospho-L-seryl-[protein] + ADP + H(+)</text>
        <dbReference type="Rhea" id="RHEA:17989"/>
        <dbReference type="Rhea" id="RHEA-COMP:9863"/>
        <dbReference type="Rhea" id="RHEA-COMP:11604"/>
        <dbReference type="ChEBI" id="CHEBI:15378"/>
        <dbReference type="ChEBI" id="CHEBI:29999"/>
        <dbReference type="ChEBI" id="CHEBI:30616"/>
        <dbReference type="ChEBI" id="CHEBI:83421"/>
        <dbReference type="ChEBI" id="CHEBI:456216"/>
        <dbReference type="EC" id="2.7.11.1"/>
    </reaction>
</comment>
<dbReference type="OrthoDB" id="5327538at2759"/>
<dbReference type="SUPFAM" id="SSF56112">
    <property type="entry name" value="Protein kinase-like (PK-like)"/>
    <property type="match status" value="1"/>
</dbReference>
<dbReference type="InterPro" id="IPR011009">
    <property type="entry name" value="Kinase-like_dom_sf"/>
</dbReference>
<dbReference type="InterPro" id="IPR002713">
    <property type="entry name" value="FF_domain"/>
</dbReference>
<gene>
    <name evidence="12" type="ORF">PSACC_02673</name>
</gene>
<keyword evidence="6" id="KW-0067">ATP-binding</keyword>
<name>A0A2H9TII9_9FUNG</name>
<accession>A0A2H9TII9</accession>
<protein>
    <recommendedName>
        <fullName evidence="1">non-specific serine/threonine protein kinase</fullName>
        <ecNumber evidence="1">2.7.11.1</ecNumber>
    </recommendedName>
</protein>
<dbReference type="AlphaFoldDB" id="A0A2H9TII9"/>
<dbReference type="InterPro" id="IPR024604">
    <property type="entry name" value="GSG2_C"/>
</dbReference>
<evidence type="ECO:0000256" key="3">
    <source>
        <dbReference type="ARBA" id="ARBA00022679"/>
    </source>
</evidence>
<dbReference type="Gene3D" id="1.10.10.440">
    <property type="entry name" value="FF domain"/>
    <property type="match status" value="1"/>
</dbReference>
<dbReference type="GO" id="GO:0072354">
    <property type="term" value="F:histone H3T3 kinase activity"/>
    <property type="evidence" value="ECO:0007669"/>
    <property type="project" value="TreeGrafter"/>
</dbReference>
<dbReference type="Pfam" id="PF12330">
    <property type="entry name" value="Haspin_kinase"/>
    <property type="match status" value="1"/>
</dbReference>
<dbReference type="GO" id="GO:0005737">
    <property type="term" value="C:cytoplasm"/>
    <property type="evidence" value="ECO:0007669"/>
    <property type="project" value="TreeGrafter"/>
</dbReference>
<dbReference type="EMBL" id="MTSL01000169">
    <property type="protein sequence ID" value="PJF17559.1"/>
    <property type="molecule type" value="Genomic_DNA"/>
</dbReference>
<evidence type="ECO:0000256" key="7">
    <source>
        <dbReference type="ARBA" id="ARBA00047899"/>
    </source>
</evidence>
<evidence type="ECO:0000313" key="12">
    <source>
        <dbReference type="EMBL" id="PJF17559.1"/>
    </source>
</evidence>
<reference evidence="12 13" key="1">
    <citation type="submission" date="2016-10" db="EMBL/GenBank/DDBJ databases">
        <title>The genome of Paramicrosporidium saccamoebae is the missing link in understanding Cryptomycota and Microsporidia evolution.</title>
        <authorList>
            <person name="Quandt C.A."/>
            <person name="Beaudet D."/>
            <person name="Corsaro D."/>
            <person name="Michel R."/>
            <person name="Corradi N."/>
            <person name="James T."/>
        </authorList>
    </citation>
    <scope>NUCLEOTIDE SEQUENCE [LARGE SCALE GENOMIC DNA]</scope>
    <source>
        <strain evidence="12 13">KSL3</strain>
    </source>
</reference>
<dbReference type="PANTHER" id="PTHR24419">
    <property type="entry name" value="INTERLEUKIN-1 RECEPTOR-ASSOCIATED KINASE"/>
    <property type="match status" value="1"/>
</dbReference>
<dbReference type="GO" id="GO:0035556">
    <property type="term" value="P:intracellular signal transduction"/>
    <property type="evidence" value="ECO:0007669"/>
    <property type="project" value="TreeGrafter"/>
</dbReference>
<dbReference type="PANTHER" id="PTHR24419:SF18">
    <property type="entry name" value="SERINE_THREONINE-PROTEIN KINASE HASPIN"/>
    <property type="match status" value="1"/>
</dbReference>
<evidence type="ECO:0000313" key="13">
    <source>
        <dbReference type="Proteomes" id="UP000240830"/>
    </source>
</evidence>
<evidence type="ECO:0000256" key="2">
    <source>
        <dbReference type="ARBA" id="ARBA00022527"/>
    </source>
</evidence>
<evidence type="ECO:0000256" key="1">
    <source>
        <dbReference type="ARBA" id="ARBA00012513"/>
    </source>
</evidence>
<feature type="compositionally biased region" description="Basic and acidic residues" evidence="9">
    <location>
        <begin position="277"/>
        <end position="292"/>
    </location>
</feature>
<organism evidence="12 13">
    <name type="scientific">Paramicrosporidium saccamoebae</name>
    <dbReference type="NCBI Taxonomy" id="1246581"/>
    <lineage>
        <taxon>Eukaryota</taxon>
        <taxon>Fungi</taxon>
        <taxon>Fungi incertae sedis</taxon>
        <taxon>Cryptomycota</taxon>
        <taxon>Cryptomycota incertae sedis</taxon>
        <taxon>Paramicrosporidium</taxon>
    </lineage>
</organism>
<feature type="region of interest" description="Disordered" evidence="9">
    <location>
        <begin position="245"/>
        <end position="264"/>
    </location>
</feature>
<keyword evidence="4" id="KW-0547">Nucleotide-binding</keyword>
<dbReference type="GO" id="GO:0000278">
    <property type="term" value="P:mitotic cell cycle"/>
    <property type="evidence" value="ECO:0007669"/>
    <property type="project" value="TreeGrafter"/>
</dbReference>
<feature type="domain" description="Serine/threonine-protein kinase haspin C-terminal" evidence="11">
    <location>
        <begin position="100"/>
        <end position="180"/>
    </location>
</feature>
<evidence type="ECO:0000259" key="11">
    <source>
        <dbReference type="SMART" id="SM01331"/>
    </source>
</evidence>
<comment type="caution">
    <text evidence="12">The sequence shown here is derived from an EMBL/GenBank/DDBJ whole genome shotgun (WGS) entry which is preliminary data.</text>
</comment>
<dbReference type="InterPro" id="IPR036517">
    <property type="entry name" value="FF_domain_sf"/>
</dbReference>
<keyword evidence="13" id="KW-1185">Reference proteome</keyword>
<keyword evidence="5" id="KW-0418">Kinase</keyword>
<dbReference type="SMART" id="SM01331">
    <property type="entry name" value="DUF3635"/>
    <property type="match status" value="1"/>
</dbReference>
<dbReference type="SUPFAM" id="SSF81698">
    <property type="entry name" value="FF domain"/>
    <property type="match status" value="1"/>
</dbReference>
<feature type="domain" description="FF" evidence="10">
    <location>
        <begin position="317"/>
        <end position="371"/>
    </location>
</feature>
<dbReference type="Pfam" id="PF01846">
    <property type="entry name" value="FF"/>
    <property type="match status" value="1"/>
</dbReference>
<dbReference type="Proteomes" id="UP000240830">
    <property type="component" value="Unassembled WGS sequence"/>
</dbReference>
<feature type="region of interest" description="Disordered" evidence="9">
    <location>
        <begin position="277"/>
        <end position="299"/>
    </location>
</feature>
<dbReference type="GO" id="GO:0005634">
    <property type="term" value="C:nucleus"/>
    <property type="evidence" value="ECO:0007669"/>
    <property type="project" value="TreeGrafter"/>
</dbReference>
<evidence type="ECO:0000256" key="9">
    <source>
        <dbReference type="SAM" id="MobiDB-lite"/>
    </source>
</evidence>
<sequence>MEFGGIDLESYRLTSIGQVQSVLAQVLSSMSLAEERLLFEHRDLHLGNVLIRSTHRADIRLGNYQTIQTEGILCCIIDCSLARFRDRNGSVEYRDLVEDDWLFTGDSTESGQYQVYRDMRDIVDDCWNQFHPKTNLLWISFMATELLNKFGKDVKKEQYTRLRTFANNLTTYKDYGKYFFHDTVEGCSKYQPPEHLLEYLLELAPEKLDSLFDPDKEYILDGETFQTEYLSEEDYIVPSDEDTVLDEMAPRDGSGGLNEMTPREESTMLDKMAPRDESTAFDEMSPRDKEIQDPTSQARQIERPVKTLVKKLNAEEHQAAVENYNQMLMDSNIDPFQSWDIISNKLSSDPRFSGISNAKERRSLFDAACPALAEGTRERRRQRLEAAEDAWKAALEGLTLATAPTTWTEYSRHIRQEEWFRLLDSKKMEREYRDRLRDLVDRSRVYQIPR</sequence>
<feature type="domain" description="FF" evidence="10">
    <location>
        <begin position="384"/>
        <end position="442"/>
    </location>
</feature>
<keyword evidence="2" id="KW-0723">Serine/threonine-protein kinase</keyword>
<dbReference type="SMART" id="SM00441">
    <property type="entry name" value="FF"/>
    <property type="match status" value="2"/>
</dbReference>